<feature type="domain" description="Tryptophan synthase beta chain-like PALP" evidence="7">
    <location>
        <begin position="11"/>
        <end position="320"/>
    </location>
</feature>
<comment type="catalytic activity">
    <reaction evidence="6">
        <text>L-serine = pyruvate + NH4(+)</text>
        <dbReference type="Rhea" id="RHEA:19169"/>
        <dbReference type="ChEBI" id="CHEBI:15361"/>
        <dbReference type="ChEBI" id="CHEBI:28938"/>
        <dbReference type="ChEBI" id="CHEBI:33384"/>
        <dbReference type="EC" id="4.3.1.17"/>
    </reaction>
</comment>
<dbReference type="PANTHER" id="PTHR48078">
    <property type="entry name" value="THREONINE DEHYDRATASE, MITOCHONDRIAL-RELATED"/>
    <property type="match status" value="1"/>
</dbReference>
<gene>
    <name evidence="8" type="ORF">CYLTODRAFT_399975</name>
</gene>
<dbReference type="InterPro" id="IPR036052">
    <property type="entry name" value="TrpB-like_PALP_sf"/>
</dbReference>
<name>A0A0D7B6C7_9AGAR</name>
<evidence type="ECO:0000256" key="6">
    <source>
        <dbReference type="ARBA" id="ARBA00049406"/>
    </source>
</evidence>
<dbReference type="Proteomes" id="UP000054007">
    <property type="component" value="Unassembled WGS sequence"/>
</dbReference>
<dbReference type="STRING" id="1314674.A0A0D7B6C7"/>
<evidence type="ECO:0000313" key="8">
    <source>
        <dbReference type="EMBL" id="KIY65719.1"/>
    </source>
</evidence>
<keyword evidence="4" id="KW-0663">Pyridoxal phosphate</keyword>
<comment type="similarity">
    <text evidence="2">Belongs to the serine/threonine dehydratase family.</text>
</comment>
<dbReference type="EMBL" id="KN880579">
    <property type="protein sequence ID" value="KIY65719.1"/>
    <property type="molecule type" value="Genomic_DNA"/>
</dbReference>
<dbReference type="GO" id="GO:0009097">
    <property type="term" value="P:isoleucine biosynthetic process"/>
    <property type="evidence" value="ECO:0007669"/>
    <property type="project" value="TreeGrafter"/>
</dbReference>
<dbReference type="GO" id="GO:0003941">
    <property type="term" value="F:L-serine ammonia-lyase activity"/>
    <property type="evidence" value="ECO:0007669"/>
    <property type="project" value="UniProtKB-EC"/>
</dbReference>
<proteinExistence type="inferred from homology"/>
<evidence type="ECO:0000313" key="9">
    <source>
        <dbReference type="Proteomes" id="UP000054007"/>
    </source>
</evidence>
<organism evidence="8 9">
    <name type="scientific">Cylindrobasidium torrendii FP15055 ss-10</name>
    <dbReference type="NCBI Taxonomy" id="1314674"/>
    <lineage>
        <taxon>Eukaryota</taxon>
        <taxon>Fungi</taxon>
        <taxon>Dikarya</taxon>
        <taxon>Basidiomycota</taxon>
        <taxon>Agaricomycotina</taxon>
        <taxon>Agaricomycetes</taxon>
        <taxon>Agaricomycetidae</taxon>
        <taxon>Agaricales</taxon>
        <taxon>Marasmiineae</taxon>
        <taxon>Physalacriaceae</taxon>
        <taxon>Cylindrobasidium</taxon>
    </lineage>
</organism>
<dbReference type="InterPro" id="IPR050147">
    <property type="entry name" value="Ser/Thr_Dehydratase"/>
</dbReference>
<evidence type="ECO:0000256" key="1">
    <source>
        <dbReference type="ARBA" id="ARBA00001933"/>
    </source>
</evidence>
<sequence length="383" mass="40278">MAIDSNAPLWLETPLIRSSYLSRSLGCGVYLKLDNLQPSHSFKHRGISLYIQRALAQHGSPSKLHAIIASGGNAGLAAATASAALGVRCTVFLPHGAAQRTIDLMRGQGAEVVVHGAAYIEAVRKAEEAVKLDPQHAVMVPAYDDATLWEGHGSLVEEIARQAPRKPDAIMCSVGGAGLLGGIIVGCEKAGWSDVPLVALETKGSNCFHYSMLLNQPGAKSEFAQSLPSNVSTVAVESKDLPNMRLAHFNSFSSFASGSLGASQPSARVVEMALAHPGGVTSVTVDDALAMHAAVGFARDHKMLVEPSCAVTLAAAYQPKLFNSIVSPSPQNREAEERIVVLIVCGGFKVSAADIEEYDALLAKDKQPRAAVIGDGKVIEIIN</sequence>
<dbReference type="PANTHER" id="PTHR48078:SF2">
    <property type="entry name" value="CATABOLIC L-SERINE_THREONINE DEHYDRATASE"/>
    <property type="match status" value="1"/>
</dbReference>
<reference evidence="8 9" key="1">
    <citation type="journal article" date="2015" name="Fungal Genet. Biol.">
        <title>Evolution of novel wood decay mechanisms in Agaricales revealed by the genome sequences of Fistulina hepatica and Cylindrobasidium torrendii.</title>
        <authorList>
            <person name="Floudas D."/>
            <person name="Held B.W."/>
            <person name="Riley R."/>
            <person name="Nagy L.G."/>
            <person name="Koehler G."/>
            <person name="Ransdell A.S."/>
            <person name="Younus H."/>
            <person name="Chow J."/>
            <person name="Chiniquy J."/>
            <person name="Lipzen A."/>
            <person name="Tritt A."/>
            <person name="Sun H."/>
            <person name="Haridas S."/>
            <person name="LaButti K."/>
            <person name="Ohm R.A."/>
            <person name="Kues U."/>
            <person name="Blanchette R.A."/>
            <person name="Grigoriev I.V."/>
            <person name="Minto R.E."/>
            <person name="Hibbett D.S."/>
        </authorList>
    </citation>
    <scope>NUCLEOTIDE SEQUENCE [LARGE SCALE GENOMIC DNA]</scope>
    <source>
        <strain evidence="8 9">FP15055 ss-10</strain>
    </source>
</reference>
<accession>A0A0D7B6C7</accession>
<protein>
    <recommendedName>
        <fullName evidence="3">L-serine ammonia-lyase</fullName>
        <ecNumber evidence="3">4.3.1.17</ecNumber>
    </recommendedName>
</protein>
<evidence type="ECO:0000256" key="5">
    <source>
        <dbReference type="ARBA" id="ARBA00023239"/>
    </source>
</evidence>
<dbReference type="Pfam" id="PF00291">
    <property type="entry name" value="PALP"/>
    <property type="match status" value="1"/>
</dbReference>
<dbReference type="AlphaFoldDB" id="A0A0D7B6C7"/>
<dbReference type="GO" id="GO:0006567">
    <property type="term" value="P:L-threonine catabolic process"/>
    <property type="evidence" value="ECO:0007669"/>
    <property type="project" value="TreeGrafter"/>
</dbReference>
<dbReference type="Gene3D" id="3.40.50.1100">
    <property type="match status" value="2"/>
</dbReference>
<keyword evidence="9" id="KW-1185">Reference proteome</keyword>
<evidence type="ECO:0000256" key="3">
    <source>
        <dbReference type="ARBA" id="ARBA00012093"/>
    </source>
</evidence>
<dbReference type="GO" id="GO:0006565">
    <property type="term" value="P:L-serine catabolic process"/>
    <property type="evidence" value="ECO:0007669"/>
    <property type="project" value="TreeGrafter"/>
</dbReference>
<evidence type="ECO:0000256" key="2">
    <source>
        <dbReference type="ARBA" id="ARBA00010869"/>
    </source>
</evidence>
<dbReference type="OrthoDB" id="7773036at2759"/>
<evidence type="ECO:0000256" key="4">
    <source>
        <dbReference type="ARBA" id="ARBA00022898"/>
    </source>
</evidence>
<dbReference type="InterPro" id="IPR001926">
    <property type="entry name" value="TrpB-like_PALP"/>
</dbReference>
<evidence type="ECO:0000259" key="7">
    <source>
        <dbReference type="Pfam" id="PF00291"/>
    </source>
</evidence>
<dbReference type="SUPFAM" id="SSF53686">
    <property type="entry name" value="Tryptophan synthase beta subunit-like PLP-dependent enzymes"/>
    <property type="match status" value="1"/>
</dbReference>
<dbReference type="GO" id="GO:0004794">
    <property type="term" value="F:threonine deaminase activity"/>
    <property type="evidence" value="ECO:0007669"/>
    <property type="project" value="TreeGrafter"/>
</dbReference>
<keyword evidence="5" id="KW-0456">Lyase</keyword>
<comment type="cofactor">
    <cofactor evidence="1">
        <name>pyridoxal 5'-phosphate</name>
        <dbReference type="ChEBI" id="CHEBI:597326"/>
    </cofactor>
</comment>
<dbReference type="EC" id="4.3.1.17" evidence="3"/>